<evidence type="ECO:0000256" key="3">
    <source>
        <dbReference type="SAM" id="SignalP"/>
    </source>
</evidence>
<feature type="region of interest" description="Disordered" evidence="2">
    <location>
        <begin position="30"/>
        <end position="75"/>
    </location>
</feature>
<dbReference type="SUPFAM" id="SSF56954">
    <property type="entry name" value="Outer membrane efflux proteins (OEP)"/>
    <property type="match status" value="1"/>
</dbReference>
<dbReference type="PANTHER" id="PTHR30203">
    <property type="entry name" value="OUTER MEMBRANE CATION EFFLUX PROTEIN"/>
    <property type="match status" value="1"/>
</dbReference>
<feature type="signal peptide" evidence="3">
    <location>
        <begin position="1"/>
        <end position="25"/>
    </location>
</feature>
<organism evidence="4 5">
    <name type="scientific">Stieleria neptunia</name>
    <dbReference type="NCBI Taxonomy" id="2527979"/>
    <lineage>
        <taxon>Bacteria</taxon>
        <taxon>Pseudomonadati</taxon>
        <taxon>Planctomycetota</taxon>
        <taxon>Planctomycetia</taxon>
        <taxon>Pirellulales</taxon>
        <taxon>Pirellulaceae</taxon>
        <taxon>Stieleria</taxon>
    </lineage>
</organism>
<sequence precursor="true">MCTDAIRRRKMSLSACCLLSLVGCAQVGSRPDPPAISSTNPSSVTPPERAGFTGIESGETTRGRSTSASESAGRVDTVAYAEDGDEDAISFADQLERIALQPVDIQAAESRLESFSDLVTTDGPQTVGEPVYSLEQLEQLALGNNPAIIAAGATASKAAGLRSQVGTRPNPTLGYFGQQLADENTDQHGVFVEQEFVRGNKLELNREVLGHTMSAQRWEMQTQRHRVLTDVRVRFFEAVAAQRRADATRSFETVARRGVQVATERQEAEEGNLIEVLQAQTLLSEIMLAAEQAEIEYRGAWQDLAAVAGLGETAPARLVDVPATPQSSRDWEAAYSQILAESPELSAANALVCEKYALLKRQRVQMIPNLTAQFGAGYDNATDSGMINLQFDAPLPVWNKNAGNISAAYADYTRALEDVKRIEQAIKSRLARTAQAFDSSLAAVTKYEQEIIPQTQKSLDLSEEAYRAGELEFLQVLVVRRSYFESAIRLITAQGRLAQADAQVEGLLLTGGLDAPADYTDGDGIRGASFGGQ</sequence>
<dbReference type="Pfam" id="PF02321">
    <property type="entry name" value="OEP"/>
    <property type="match status" value="1"/>
</dbReference>
<dbReference type="InterPro" id="IPR010131">
    <property type="entry name" value="MdtP/NodT-like"/>
</dbReference>
<dbReference type="KEGG" id="snep:Enr13x_51240"/>
<keyword evidence="3" id="KW-0732">Signal</keyword>
<feature type="compositionally biased region" description="Polar residues" evidence="2">
    <location>
        <begin position="58"/>
        <end position="70"/>
    </location>
</feature>
<protein>
    <submittedName>
        <fullName evidence="4">Cobalt-zinc-cadmium resistance protein CzcC</fullName>
    </submittedName>
</protein>
<comment type="similarity">
    <text evidence="1">Belongs to the outer membrane factor (OMF) (TC 1.B.17) family.</text>
</comment>
<name>A0A518HWL6_9BACT</name>
<gene>
    <name evidence="4" type="primary">czcC_2</name>
    <name evidence="4" type="ORF">Enr13x_51240</name>
</gene>
<evidence type="ECO:0000256" key="1">
    <source>
        <dbReference type="ARBA" id="ARBA00007613"/>
    </source>
</evidence>
<dbReference type="GO" id="GO:0015562">
    <property type="term" value="F:efflux transmembrane transporter activity"/>
    <property type="evidence" value="ECO:0007669"/>
    <property type="project" value="InterPro"/>
</dbReference>
<dbReference type="Proteomes" id="UP000319004">
    <property type="component" value="Chromosome"/>
</dbReference>
<evidence type="ECO:0000313" key="5">
    <source>
        <dbReference type="Proteomes" id="UP000319004"/>
    </source>
</evidence>
<evidence type="ECO:0000313" key="4">
    <source>
        <dbReference type="EMBL" id="QDV45249.1"/>
    </source>
</evidence>
<dbReference type="InterPro" id="IPR003423">
    <property type="entry name" value="OMP_efflux"/>
</dbReference>
<proteinExistence type="inferred from homology"/>
<feature type="chain" id="PRO_5022035609" evidence="3">
    <location>
        <begin position="26"/>
        <end position="533"/>
    </location>
</feature>
<dbReference type="Gene3D" id="1.20.1600.10">
    <property type="entry name" value="Outer membrane efflux proteins (OEP)"/>
    <property type="match status" value="1"/>
</dbReference>
<keyword evidence="5" id="KW-1185">Reference proteome</keyword>
<dbReference type="EMBL" id="CP037423">
    <property type="protein sequence ID" value="QDV45249.1"/>
    <property type="molecule type" value="Genomic_DNA"/>
</dbReference>
<dbReference type="AlphaFoldDB" id="A0A518HWL6"/>
<accession>A0A518HWL6</accession>
<reference evidence="4 5" key="1">
    <citation type="submission" date="2019-03" db="EMBL/GenBank/DDBJ databases">
        <title>Deep-cultivation of Planctomycetes and their phenomic and genomic characterization uncovers novel biology.</title>
        <authorList>
            <person name="Wiegand S."/>
            <person name="Jogler M."/>
            <person name="Boedeker C."/>
            <person name="Pinto D."/>
            <person name="Vollmers J."/>
            <person name="Rivas-Marin E."/>
            <person name="Kohn T."/>
            <person name="Peeters S.H."/>
            <person name="Heuer A."/>
            <person name="Rast P."/>
            <person name="Oberbeckmann S."/>
            <person name="Bunk B."/>
            <person name="Jeske O."/>
            <person name="Meyerdierks A."/>
            <person name="Storesund J.E."/>
            <person name="Kallscheuer N."/>
            <person name="Luecker S."/>
            <person name="Lage O.M."/>
            <person name="Pohl T."/>
            <person name="Merkel B.J."/>
            <person name="Hornburger P."/>
            <person name="Mueller R.-W."/>
            <person name="Bruemmer F."/>
            <person name="Labrenz M."/>
            <person name="Spormann A.M."/>
            <person name="Op den Camp H."/>
            <person name="Overmann J."/>
            <person name="Amann R."/>
            <person name="Jetten M.S.M."/>
            <person name="Mascher T."/>
            <person name="Medema M.H."/>
            <person name="Devos D.P."/>
            <person name="Kaster A.-K."/>
            <person name="Ovreas L."/>
            <person name="Rohde M."/>
            <person name="Galperin M.Y."/>
            <person name="Jogler C."/>
        </authorList>
    </citation>
    <scope>NUCLEOTIDE SEQUENCE [LARGE SCALE GENOMIC DNA]</scope>
    <source>
        <strain evidence="4 5">Enr13</strain>
    </source>
</reference>
<evidence type="ECO:0000256" key="2">
    <source>
        <dbReference type="SAM" id="MobiDB-lite"/>
    </source>
</evidence>
<dbReference type="PROSITE" id="PS51257">
    <property type="entry name" value="PROKAR_LIPOPROTEIN"/>
    <property type="match status" value="1"/>
</dbReference>
<dbReference type="PANTHER" id="PTHR30203:SF24">
    <property type="entry name" value="BLR4935 PROTEIN"/>
    <property type="match status" value="1"/>
</dbReference>
<feature type="compositionally biased region" description="Polar residues" evidence="2">
    <location>
        <begin position="36"/>
        <end position="45"/>
    </location>
</feature>